<dbReference type="GO" id="GO:0004180">
    <property type="term" value="F:carboxypeptidase activity"/>
    <property type="evidence" value="ECO:0007669"/>
    <property type="project" value="UniProtKB-KW"/>
</dbReference>
<dbReference type="Gene3D" id="3.40.50.880">
    <property type="match status" value="1"/>
</dbReference>
<reference evidence="11" key="1">
    <citation type="submission" date="2018-11" db="EMBL/GenBank/DDBJ databases">
        <title>Genome sequencing of a novel mesophilic and cellulolytic organism within the genus Hungateiclostridium.</title>
        <authorList>
            <person name="Rettenmaier R."/>
            <person name="Liebl W."/>
            <person name="Zverlov V."/>
        </authorList>
    </citation>
    <scope>NUCLEOTIDE SEQUENCE [LARGE SCALE GENOMIC DNA]</scope>
    <source>
        <strain evidence="11">N2K1</strain>
    </source>
</reference>
<evidence type="ECO:0000313" key="10">
    <source>
        <dbReference type="EMBL" id="RXE58804.1"/>
    </source>
</evidence>
<dbReference type="InterPro" id="IPR005320">
    <property type="entry name" value="Peptidase_S51"/>
</dbReference>
<dbReference type="Proteomes" id="UP000289166">
    <property type="component" value="Unassembled WGS sequence"/>
</dbReference>
<comment type="similarity">
    <text evidence="3">Belongs to the peptidase S51 family.</text>
</comment>
<keyword evidence="11" id="KW-1185">Reference proteome</keyword>
<dbReference type="SUPFAM" id="SSF52317">
    <property type="entry name" value="Class I glutamine amidotransferase-like"/>
    <property type="match status" value="1"/>
</dbReference>
<keyword evidence="7 10" id="KW-0378">Hydrolase</keyword>
<evidence type="ECO:0000256" key="6">
    <source>
        <dbReference type="ARBA" id="ARBA00022670"/>
    </source>
</evidence>
<evidence type="ECO:0000256" key="1">
    <source>
        <dbReference type="ARBA" id="ARBA00001092"/>
    </source>
</evidence>
<feature type="active site" description="Charge relay system" evidence="9">
    <location>
        <position position="173"/>
    </location>
</feature>
<feature type="active site" description="Charge relay system" evidence="9">
    <location>
        <position position="131"/>
    </location>
</feature>
<dbReference type="CDD" id="cd03145">
    <property type="entry name" value="GAT1_cyanophycinase"/>
    <property type="match status" value="1"/>
</dbReference>
<dbReference type="InterPro" id="IPR029062">
    <property type="entry name" value="Class_I_gatase-like"/>
</dbReference>
<dbReference type="NCBIfam" id="TIGR02069">
    <property type="entry name" value="cyanophycinase"/>
    <property type="match status" value="1"/>
</dbReference>
<dbReference type="PANTHER" id="PTHR36175:SF1">
    <property type="entry name" value="CYANOPHYCINASE"/>
    <property type="match status" value="1"/>
</dbReference>
<dbReference type="Pfam" id="PF03575">
    <property type="entry name" value="Peptidase_S51"/>
    <property type="match status" value="1"/>
</dbReference>
<evidence type="ECO:0000256" key="9">
    <source>
        <dbReference type="PIRSR" id="PIRSR032067-1"/>
    </source>
</evidence>
<dbReference type="RefSeq" id="WP_128706060.1">
    <property type="nucleotide sequence ID" value="NZ_RLII01000012.1"/>
</dbReference>
<dbReference type="EC" id="3.4.15.6" evidence="4"/>
<organism evidence="10 11">
    <name type="scientific">Acetivibrio mesophilus</name>
    <dbReference type="NCBI Taxonomy" id="2487273"/>
    <lineage>
        <taxon>Bacteria</taxon>
        <taxon>Bacillati</taxon>
        <taxon>Bacillota</taxon>
        <taxon>Clostridia</taxon>
        <taxon>Eubacteriales</taxon>
        <taxon>Oscillospiraceae</taxon>
        <taxon>Acetivibrio</taxon>
    </lineage>
</organism>
<protein>
    <recommendedName>
        <fullName evidence="5">Cyanophycinase</fullName>
        <ecNumber evidence="4">3.4.15.6</ecNumber>
    </recommendedName>
</protein>
<keyword evidence="6" id="KW-0645">Protease</keyword>
<sequence length="273" mass="29449">MGEKVRGNLIIIGGAEDKVGKKTILKHVADIVREKKGGLVVLTTATQKPQEVGNNYRQVFETLGLKDIDVLNINSRNEANLDENADRIKNSGGIFFTGGDQLRITSILGGTKAYQALHEVYAKGVVIVGTSAGASVMSNTMVVEGKDNEPARKCTMKMAPGLGLLEEAIIDQHFDQRGRIGRLLCGVAENPFMLGIGIDEDTAIRVYPDAHFEVLGSNAVTVIDGSTIKSSNVSELNPDEILAISGVTMHVLPCGYGFDMKKREVIRVANRKI</sequence>
<dbReference type="PIRSF" id="PIRSF032067">
    <property type="entry name" value="Cyanophycinase"/>
    <property type="match status" value="1"/>
</dbReference>
<dbReference type="EMBL" id="RLII01000012">
    <property type="protein sequence ID" value="RXE58804.1"/>
    <property type="molecule type" value="Genomic_DNA"/>
</dbReference>
<comment type="caution">
    <text evidence="10">The sequence shown here is derived from an EMBL/GenBank/DDBJ whole genome shotgun (WGS) entry which is preliminary data.</text>
</comment>
<dbReference type="GO" id="GO:0008236">
    <property type="term" value="F:serine-type peptidase activity"/>
    <property type="evidence" value="ECO:0007669"/>
    <property type="project" value="UniProtKB-KW"/>
</dbReference>
<evidence type="ECO:0000256" key="4">
    <source>
        <dbReference type="ARBA" id="ARBA00013115"/>
    </source>
</evidence>
<comment type="catalytic activity">
    <reaction evidence="1">
        <text>[L-4-(L-arginin-2-N-yl)aspartate](n) + H2O = [L-4-(L-arginin-2-N-yl)aspartate](n-1) + L-4-(L-arginin-2-N-yl)aspartate</text>
        <dbReference type="Rhea" id="RHEA:12845"/>
        <dbReference type="Rhea" id="RHEA-COMP:13728"/>
        <dbReference type="Rhea" id="RHEA-COMP:13734"/>
        <dbReference type="ChEBI" id="CHEBI:15377"/>
        <dbReference type="ChEBI" id="CHEBI:137986"/>
        <dbReference type="ChEBI" id="CHEBI:137991"/>
        <dbReference type="EC" id="3.4.15.6"/>
    </reaction>
</comment>
<proteinExistence type="inferred from homology"/>
<evidence type="ECO:0000256" key="8">
    <source>
        <dbReference type="ARBA" id="ARBA00022825"/>
    </source>
</evidence>
<keyword evidence="10" id="KW-0121">Carboxypeptidase</keyword>
<dbReference type="OrthoDB" id="9799980at2"/>
<dbReference type="GO" id="GO:0008241">
    <property type="term" value="F:peptidyl-dipeptidase activity"/>
    <property type="evidence" value="ECO:0007669"/>
    <property type="project" value="UniProtKB-EC"/>
</dbReference>
<dbReference type="PANTHER" id="PTHR36175">
    <property type="entry name" value="CYANOPHYCINASE"/>
    <property type="match status" value="1"/>
</dbReference>
<evidence type="ECO:0000256" key="7">
    <source>
        <dbReference type="ARBA" id="ARBA00022801"/>
    </source>
</evidence>
<evidence type="ECO:0000313" key="11">
    <source>
        <dbReference type="Proteomes" id="UP000289166"/>
    </source>
</evidence>
<feature type="active site" description="Charge relay system" evidence="9">
    <location>
        <position position="200"/>
    </location>
</feature>
<dbReference type="GO" id="GO:0006508">
    <property type="term" value="P:proteolysis"/>
    <property type="evidence" value="ECO:0007669"/>
    <property type="project" value="UniProtKB-KW"/>
</dbReference>
<dbReference type="InterPro" id="IPR011811">
    <property type="entry name" value="Peptidase_S51_cyanophycinase"/>
</dbReference>
<comment type="function">
    <text evidence="2">Exopeptidase that catalyzes the hydrolytic cleavage of multi-L-arginyl-poly-L-aspartic acid (cyanophycin; a water-insoluble reserve polymer) into aspartate-arginine dipeptides.</text>
</comment>
<dbReference type="AlphaFoldDB" id="A0A4Q0I3G0"/>
<keyword evidence="8" id="KW-0720">Serine protease</keyword>
<accession>A0A4Q0I3G0</accession>
<evidence type="ECO:0000256" key="2">
    <source>
        <dbReference type="ARBA" id="ARBA00002039"/>
    </source>
</evidence>
<evidence type="ECO:0000256" key="3">
    <source>
        <dbReference type="ARBA" id="ARBA00006534"/>
    </source>
</evidence>
<evidence type="ECO:0000256" key="5">
    <source>
        <dbReference type="ARBA" id="ARBA00015719"/>
    </source>
</evidence>
<gene>
    <name evidence="10" type="ORF">EFD62_10080</name>
</gene>
<name>A0A4Q0I3G0_9FIRM</name>